<protein>
    <submittedName>
        <fullName evidence="2">Uncharacterized protein</fullName>
    </submittedName>
</protein>
<proteinExistence type="predicted"/>
<gene>
    <name evidence="2" type="ORF">APLA_LOCUS13036</name>
</gene>
<evidence type="ECO:0000313" key="2">
    <source>
        <dbReference type="EMBL" id="CAB3250232.1"/>
    </source>
</evidence>
<feature type="region of interest" description="Disordered" evidence="1">
    <location>
        <begin position="29"/>
        <end position="75"/>
    </location>
</feature>
<dbReference type="PANTHER" id="PTHR10773:SF19">
    <property type="match status" value="1"/>
</dbReference>
<evidence type="ECO:0000313" key="3">
    <source>
        <dbReference type="Proteomes" id="UP000494256"/>
    </source>
</evidence>
<dbReference type="PANTHER" id="PTHR10773">
    <property type="entry name" value="DNA-DIRECTED RNA POLYMERASES I, II, AND III SUBUNIT RPABC2"/>
    <property type="match status" value="1"/>
</dbReference>
<reference evidence="2 3" key="1">
    <citation type="submission" date="2020-04" db="EMBL/GenBank/DDBJ databases">
        <authorList>
            <person name="Wallbank WR R."/>
            <person name="Pardo Diaz C."/>
            <person name="Kozak K."/>
            <person name="Martin S."/>
            <person name="Jiggins C."/>
            <person name="Moest M."/>
            <person name="Warren A I."/>
            <person name="Byers J.R.P. K."/>
            <person name="Montejo-Kovacevich G."/>
            <person name="Yen C E."/>
        </authorList>
    </citation>
    <scope>NUCLEOTIDE SEQUENCE [LARGE SCALE GENOMIC DNA]</scope>
</reference>
<comment type="caution">
    <text evidence="2">The sequence shown here is derived from an EMBL/GenBank/DDBJ whole genome shotgun (WGS) entry which is preliminary data.</text>
</comment>
<dbReference type="EMBL" id="CADEBD010000347">
    <property type="protein sequence ID" value="CAB3250232.1"/>
    <property type="molecule type" value="Genomic_DNA"/>
</dbReference>
<evidence type="ECO:0000256" key="1">
    <source>
        <dbReference type="SAM" id="MobiDB-lite"/>
    </source>
</evidence>
<dbReference type="AlphaFoldDB" id="A0A8S1AYC8"/>
<dbReference type="Proteomes" id="UP000494256">
    <property type="component" value="Unassembled WGS sequence"/>
</dbReference>
<organism evidence="2 3">
    <name type="scientific">Arctia plantaginis</name>
    <name type="common">Wood tiger moth</name>
    <name type="synonym">Phalaena plantaginis</name>
    <dbReference type="NCBI Taxonomy" id="874455"/>
    <lineage>
        <taxon>Eukaryota</taxon>
        <taxon>Metazoa</taxon>
        <taxon>Ecdysozoa</taxon>
        <taxon>Arthropoda</taxon>
        <taxon>Hexapoda</taxon>
        <taxon>Insecta</taxon>
        <taxon>Pterygota</taxon>
        <taxon>Neoptera</taxon>
        <taxon>Endopterygota</taxon>
        <taxon>Lepidoptera</taxon>
        <taxon>Glossata</taxon>
        <taxon>Ditrysia</taxon>
        <taxon>Noctuoidea</taxon>
        <taxon>Erebidae</taxon>
        <taxon>Arctiinae</taxon>
        <taxon>Arctia</taxon>
    </lineage>
</organism>
<sequence length="612" mass="72019">MESDTQNEIATVTSTEIVQLVDSFIPMSSDGHIESAEQASTLSTEKPPRKRQKKSQPQEWNANKNKEQREKGKAYLGKKKIENKWGFVEPKLDRKMKARCKCKLSLKGDTKINCDKISDEERQKIFDKFWNITWKEKKMFVKMSSICKTKERERCAGNSRRQNSVELYLTDSEGIRYRVCKTMFLNSLCVGEWVIKKWIIQDDLPKDVPKNNTKDEAKMQLRKFFDSIPKLESHYCRKNSLKLYLEPMWTSKTQLYGTYRKEFCVREKIEPLSVTTFSNMFEALNLSLYRPKKDLCDICESYKTGNVSEIDYKIHRDKKEEARNELAKDTASEHEVLTMDLQSVLLSPRSNVSSLYYKTKLIVHNFTVFDCKRNKGYCYIWNESEGKLTSNEFSTVIIEAIEKFITQNPLESNQEIIIYSDGCTYQNRNSVLSNALLNYSMEKKVTVKQKFLEKGHTQMECDSMHCVIERAIKNKKINIPADYVYIAKTACKKNPYDVQYLYHHFFKDVENTLKFHKSIRPGKRAGDPTVTNLRALKYTPDGKIVYKLRHSATHWQELPTRIKNITFIPWDTIPQLYPARFKIKKEKYQDLQALKHTMEKDYHNFYDNLPHF</sequence>
<feature type="compositionally biased region" description="Basic and acidic residues" evidence="1">
    <location>
        <begin position="64"/>
        <end position="75"/>
    </location>
</feature>
<accession>A0A8S1AYC8</accession>
<name>A0A8S1AYC8_ARCPL</name>